<dbReference type="Proteomes" id="UP001054821">
    <property type="component" value="Chromosome 6"/>
</dbReference>
<dbReference type="EMBL" id="JAJFAZ020000006">
    <property type="protein sequence ID" value="KAI5323468.1"/>
    <property type="molecule type" value="Genomic_DNA"/>
</dbReference>
<comment type="caution">
    <text evidence="1">The sequence shown here is derived from an EMBL/GenBank/DDBJ whole genome shotgun (WGS) entry which is preliminary data.</text>
</comment>
<dbReference type="AlphaFoldDB" id="A0AAD4YWQ5"/>
<dbReference type="PANTHER" id="PTHR48475:SF2">
    <property type="entry name" value="RIBONUCLEASE H"/>
    <property type="match status" value="1"/>
</dbReference>
<reference evidence="1 2" key="1">
    <citation type="journal article" date="2022" name="G3 (Bethesda)">
        <title>Whole-genome sequence and methylome profiling of the almond [Prunus dulcis (Mill.) D.A. Webb] cultivar 'Nonpareil'.</title>
        <authorList>
            <person name="D'Amico-Willman K.M."/>
            <person name="Ouma W.Z."/>
            <person name="Meulia T."/>
            <person name="Sideli G.M."/>
            <person name="Gradziel T.M."/>
            <person name="Fresnedo-Ramirez J."/>
        </authorList>
    </citation>
    <scope>NUCLEOTIDE SEQUENCE [LARGE SCALE GENOMIC DNA]</scope>
    <source>
        <strain evidence="1">Clone GOH B32 T37-40</strain>
    </source>
</reference>
<proteinExistence type="predicted"/>
<organism evidence="1 2">
    <name type="scientific">Prunus dulcis</name>
    <name type="common">Almond</name>
    <name type="synonym">Amygdalus dulcis</name>
    <dbReference type="NCBI Taxonomy" id="3755"/>
    <lineage>
        <taxon>Eukaryota</taxon>
        <taxon>Viridiplantae</taxon>
        <taxon>Streptophyta</taxon>
        <taxon>Embryophyta</taxon>
        <taxon>Tracheophyta</taxon>
        <taxon>Spermatophyta</taxon>
        <taxon>Magnoliopsida</taxon>
        <taxon>eudicotyledons</taxon>
        <taxon>Gunneridae</taxon>
        <taxon>Pentapetalae</taxon>
        <taxon>rosids</taxon>
        <taxon>fabids</taxon>
        <taxon>Rosales</taxon>
        <taxon>Rosaceae</taxon>
        <taxon>Amygdaloideae</taxon>
        <taxon>Amygdaleae</taxon>
        <taxon>Prunus</taxon>
    </lineage>
</organism>
<dbReference type="InterPro" id="IPR036397">
    <property type="entry name" value="RNaseH_sf"/>
</dbReference>
<gene>
    <name evidence="1" type="ORF">L3X38_032540</name>
</gene>
<sequence>MVKHPRMILYLDKVQELLKAFPTFTIQQVPRVENMHADALASLGWQDLIIGYLMNGNLPIDKSEAGKVQQKAARYYMHDNKLIRKSYSSPHLTCIKFPQTLQDGKCGNHFRGRSFAQKALNVDYFWPTMPHDSTEYIKKCDRC</sequence>
<dbReference type="Gene3D" id="1.10.340.70">
    <property type="match status" value="1"/>
</dbReference>
<accession>A0AAD4YWQ5</accession>
<dbReference type="GO" id="GO:0003676">
    <property type="term" value="F:nucleic acid binding"/>
    <property type="evidence" value="ECO:0007669"/>
    <property type="project" value="InterPro"/>
</dbReference>
<evidence type="ECO:0000313" key="1">
    <source>
        <dbReference type="EMBL" id="KAI5323468.1"/>
    </source>
</evidence>
<protein>
    <recommendedName>
        <fullName evidence="3">RNase H type-1 domain-containing protein</fullName>
    </recommendedName>
</protein>
<evidence type="ECO:0008006" key="3">
    <source>
        <dbReference type="Google" id="ProtNLM"/>
    </source>
</evidence>
<evidence type="ECO:0000313" key="2">
    <source>
        <dbReference type="Proteomes" id="UP001054821"/>
    </source>
</evidence>
<dbReference type="PANTHER" id="PTHR48475">
    <property type="entry name" value="RIBONUCLEASE H"/>
    <property type="match status" value="1"/>
</dbReference>
<name>A0AAD4YWQ5_PRUDU</name>
<dbReference type="Gene3D" id="3.30.420.10">
    <property type="entry name" value="Ribonuclease H-like superfamily/Ribonuclease H"/>
    <property type="match status" value="1"/>
</dbReference>
<keyword evidence="2" id="KW-1185">Reference proteome</keyword>